<dbReference type="InterPro" id="IPR036597">
    <property type="entry name" value="Fido-like_dom_sf"/>
</dbReference>
<dbReference type="Pfam" id="PF02661">
    <property type="entry name" value="Fic"/>
    <property type="match status" value="1"/>
</dbReference>
<sequence length="124" mass="14574">MVWVPSVEYIEALFKNQIKAGYLMNRHGLISTLDKVKWGMPFQDAPTIWDQVTILYKEIIENHYFSDGNKRIGSLLAYILLFKRGYEFSPIEGEIYSMTMNVAQGLIEFEKLKEWFNKNSKKVK</sequence>
<dbReference type="Gene3D" id="1.20.120.1870">
    <property type="entry name" value="Fic/DOC protein, Fido domain"/>
    <property type="match status" value="1"/>
</dbReference>
<comment type="caution">
    <text evidence="2">The sequence shown here is derived from an EMBL/GenBank/DDBJ whole genome shotgun (WGS) entry which is preliminary data.</text>
</comment>
<dbReference type="PROSITE" id="PS51459">
    <property type="entry name" value="FIDO"/>
    <property type="match status" value="1"/>
</dbReference>
<proteinExistence type="predicted"/>
<dbReference type="InterPro" id="IPR053737">
    <property type="entry name" value="Type_II_TA_Toxin"/>
</dbReference>
<dbReference type="AlphaFoldDB" id="A0A0F9NVP7"/>
<evidence type="ECO:0000259" key="1">
    <source>
        <dbReference type="PROSITE" id="PS51459"/>
    </source>
</evidence>
<dbReference type="SUPFAM" id="SSF140931">
    <property type="entry name" value="Fic-like"/>
    <property type="match status" value="1"/>
</dbReference>
<reference evidence="2" key="1">
    <citation type="journal article" date="2015" name="Nature">
        <title>Complex archaea that bridge the gap between prokaryotes and eukaryotes.</title>
        <authorList>
            <person name="Spang A."/>
            <person name="Saw J.H."/>
            <person name="Jorgensen S.L."/>
            <person name="Zaremba-Niedzwiedzka K."/>
            <person name="Martijn J."/>
            <person name="Lind A.E."/>
            <person name="van Eijk R."/>
            <person name="Schleper C."/>
            <person name="Guy L."/>
            <person name="Ettema T.J."/>
        </authorList>
    </citation>
    <scope>NUCLEOTIDE SEQUENCE</scope>
</reference>
<evidence type="ECO:0000313" key="2">
    <source>
        <dbReference type="EMBL" id="KKN16172.1"/>
    </source>
</evidence>
<dbReference type="EMBL" id="LAZR01003641">
    <property type="protein sequence ID" value="KKN16172.1"/>
    <property type="molecule type" value="Genomic_DNA"/>
</dbReference>
<protein>
    <recommendedName>
        <fullName evidence="1">Fido domain-containing protein</fullName>
    </recommendedName>
</protein>
<dbReference type="NCBIfam" id="TIGR01550">
    <property type="entry name" value="DOC_P1"/>
    <property type="match status" value="1"/>
</dbReference>
<dbReference type="InterPro" id="IPR006440">
    <property type="entry name" value="Doc"/>
</dbReference>
<organism evidence="2">
    <name type="scientific">marine sediment metagenome</name>
    <dbReference type="NCBI Taxonomy" id="412755"/>
    <lineage>
        <taxon>unclassified sequences</taxon>
        <taxon>metagenomes</taxon>
        <taxon>ecological metagenomes</taxon>
    </lineage>
</organism>
<name>A0A0F9NVP7_9ZZZZ</name>
<feature type="domain" description="Fido" evidence="1">
    <location>
        <begin position="5"/>
        <end position="118"/>
    </location>
</feature>
<dbReference type="InterPro" id="IPR003812">
    <property type="entry name" value="Fido"/>
</dbReference>
<gene>
    <name evidence="2" type="ORF">LCGC14_0978650</name>
</gene>
<dbReference type="GO" id="GO:0016301">
    <property type="term" value="F:kinase activity"/>
    <property type="evidence" value="ECO:0007669"/>
    <property type="project" value="InterPro"/>
</dbReference>
<accession>A0A0F9NVP7</accession>